<evidence type="ECO:0000313" key="2">
    <source>
        <dbReference type="Proteomes" id="UP000789860"/>
    </source>
</evidence>
<feature type="non-terminal residue" evidence="1">
    <location>
        <position position="1"/>
    </location>
</feature>
<sequence length="44" mass="5140">VSCVREIFTDLKGKFMTELELTFFSKVPDNELIFDKVKMNQAVK</sequence>
<proteinExistence type="predicted"/>
<accession>A0ACA9PKX8</accession>
<keyword evidence="2" id="KW-1185">Reference proteome</keyword>
<comment type="caution">
    <text evidence="1">The sequence shown here is derived from an EMBL/GenBank/DDBJ whole genome shotgun (WGS) entry which is preliminary data.</text>
</comment>
<gene>
    <name evidence="1" type="ORF">SCALOS_LOCUS10694</name>
</gene>
<dbReference type="EMBL" id="CAJVPM010041414">
    <property type="protein sequence ID" value="CAG8706184.1"/>
    <property type="molecule type" value="Genomic_DNA"/>
</dbReference>
<reference evidence="1" key="1">
    <citation type="submission" date="2021-06" db="EMBL/GenBank/DDBJ databases">
        <authorList>
            <person name="Kallberg Y."/>
            <person name="Tangrot J."/>
            <person name="Rosling A."/>
        </authorList>
    </citation>
    <scope>NUCLEOTIDE SEQUENCE</scope>
    <source>
        <strain evidence="1">AU212A</strain>
    </source>
</reference>
<dbReference type="Proteomes" id="UP000789860">
    <property type="component" value="Unassembled WGS sequence"/>
</dbReference>
<protein>
    <submittedName>
        <fullName evidence="1">6423_t:CDS:1</fullName>
    </submittedName>
</protein>
<evidence type="ECO:0000313" key="1">
    <source>
        <dbReference type="EMBL" id="CAG8706184.1"/>
    </source>
</evidence>
<feature type="non-terminal residue" evidence="1">
    <location>
        <position position="44"/>
    </location>
</feature>
<name>A0ACA9PKX8_9GLOM</name>
<organism evidence="1 2">
    <name type="scientific">Scutellospora calospora</name>
    <dbReference type="NCBI Taxonomy" id="85575"/>
    <lineage>
        <taxon>Eukaryota</taxon>
        <taxon>Fungi</taxon>
        <taxon>Fungi incertae sedis</taxon>
        <taxon>Mucoromycota</taxon>
        <taxon>Glomeromycotina</taxon>
        <taxon>Glomeromycetes</taxon>
        <taxon>Diversisporales</taxon>
        <taxon>Gigasporaceae</taxon>
        <taxon>Scutellospora</taxon>
    </lineage>
</organism>